<accession>A0AAP0QWE1</accession>
<organism evidence="3 4">
    <name type="scientific">Citrus x changshan-huyou</name>
    <dbReference type="NCBI Taxonomy" id="2935761"/>
    <lineage>
        <taxon>Eukaryota</taxon>
        <taxon>Viridiplantae</taxon>
        <taxon>Streptophyta</taxon>
        <taxon>Embryophyta</taxon>
        <taxon>Tracheophyta</taxon>
        <taxon>Spermatophyta</taxon>
        <taxon>Magnoliopsida</taxon>
        <taxon>eudicotyledons</taxon>
        <taxon>Gunneridae</taxon>
        <taxon>Pentapetalae</taxon>
        <taxon>rosids</taxon>
        <taxon>malvids</taxon>
        <taxon>Sapindales</taxon>
        <taxon>Rutaceae</taxon>
        <taxon>Aurantioideae</taxon>
        <taxon>Citrus</taxon>
    </lineage>
</organism>
<dbReference type="PANTHER" id="PTHR33286">
    <property type="entry name" value="BIFUNCTIONAL INHIBITOR/LIPID-TRANSFER PROTEIN/SEED STORAGE 2S ALBUMIN SUPERFAMILY PROTEIN"/>
    <property type="match status" value="1"/>
</dbReference>
<evidence type="ECO:0000256" key="1">
    <source>
        <dbReference type="SAM" id="SignalP"/>
    </source>
</evidence>
<reference evidence="3 4" key="1">
    <citation type="submission" date="2024-05" db="EMBL/GenBank/DDBJ databases">
        <title>Haplotype-resolved chromosome-level genome assembly of Huyou (Citrus changshanensis).</title>
        <authorList>
            <person name="Miao C."/>
            <person name="Chen W."/>
            <person name="Wu Y."/>
            <person name="Wang L."/>
            <person name="Zhao S."/>
            <person name="Grierson D."/>
            <person name="Xu C."/>
            <person name="Chen K."/>
        </authorList>
    </citation>
    <scope>NUCLEOTIDE SEQUENCE [LARGE SCALE GENOMIC DNA]</scope>
    <source>
        <strain evidence="3">01-14</strain>
        <tissue evidence="3">Leaf</tissue>
    </source>
</reference>
<comment type="caution">
    <text evidence="3">The sequence shown here is derived from an EMBL/GenBank/DDBJ whole genome shotgun (WGS) entry which is preliminary data.</text>
</comment>
<dbReference type="InterPro" id="IPR044741">
    <property type="entry name" value="NsLTP-like"/>
</dbReference>
<dbReference type="PANTHER" id="PTHR33286:SF1">
    <property type="entry name" value="OS01G0800600 PROTEIN"/>
    <property type="match status" value="1"/>
</dbReference>
<protein>
    <recommendedName>
        <fullName evidence="2">Bifunctional inhibitor/plant lipid transfer protein/seed storage helical domain-containing protein</fullName>
    </recommendedName>
</protein>
<dbReference type="CDD" id="cd04660">
    <property type="entry name" value="nsLTP_like"/>
    <property type="match status" value="1"/>
</dbReference>
<keyword evidence="1" id="KW-0732">Signal</keyword>
<keyword evidence="4" id="KW-1185">Reference proteome</keyword>
<evidence type="ECO:0000313" key="3">
    <source>
        <dbReference type="EMBL" id="KAK9221158.1"/>
    </source>
</evidence>
<proteinExistence type="predicted"/>
<feature type="chain" id="PRO_5042972204" description="Bifunctional inhibitor/plant lipid transfer protein/seed storage helical domain-containing protein" evidence="1">
    <location>
        <begin position="21"/>
        <end position="231"/>
    </location>
</feature>
<sequence>MARMLRIVVLFVALMVVLVAQNQAAGTGIAAPQLQPQGNRPANVLQNAIIDAQQLHTRSRACFSAKNVVQSAYVCRQAQMGTSKRALATTTGRQSEEDQNALELIVSVYTTVFRKDMASLVTRLVLAMVVIAGTLMFGNVRVSAQCGGSIPQLVAQCSQFVKKEGPQIPPSSGCCSAVKATDVPCVCTLVTSAIEKIISMEKVVYVARTCGVTVKPGTKCGSYTVPPKRLI</sequence>
<evidence type="ECO:0000259" key="2">
    <source>
        <dbReference type="SMART" id="SM00499"/>
    </source>
</evidence>
<feature type="signal peptide" evidence="1">
    <location>
        <begin position="1"/>
        <end position="20"/>
    </location>
</feature>
<dbReference type="Gene3D" id="1.10.110.10">
    <property type="entry name" value="Plant lipid-transfer and hydrophobic proteins"/>
    <property type="match status" value="1"/>
</dbReference>
<dbReference type="EMBL" id="JBCGBO010000002">
    <property type="protein sequence ID" value="KAK9221158.1"/>
    <property type="molecule type" value="Genomic_DNA"/>
</dbReference>
<feature type="domain" description="Bifunctional inhibitor/plant lipid transfer protein/seed storage helical" evidence="2">
    <location>
        <begin position="157"/>
        <end position="220"/>
    </location>
</feature>
<dbReference type="SUPFAM" id="SSF47699">
    <property type="entry name" value="Bifunctional inhibitor/lipid-transfer protein/seed storage 2S albumin"/>
    <property type="match status" value="1"/>
</dbReference>
<evidence type="ECO:0000313" key="4">
    <source>
        <dbReference type="Proteomes" id="UP001428341"/>
    </source>
</evidence>
<dbReference type="InterPro" id="IPR036312">
    <property type="entry name" value="Bifun_inhib/LTP/seed_sf"/>
</dbReference>
<dbReference type="SMART" id="SM00499">
    <property type="entry name" value="AAI"/>
    <property type="match status" value="1"/>
</dbReference>
<name>A0AAP0QWE1_9ROSI</name>
<dbReference type="Pfam" id="PF14368">
    <property type="entry name" value="LTP_2"/>
    <property type="match status" value="1"/>
</dbReference>
<dbReference type="InterPro" id="IPR016140">
    <property type="entry name" value="Bifunc_inhib/LTP/seed_store"/>
</dbReference>
<gene>
    <name evidence="3" type="ORF">WN944_009583</name>
</gene>
<dbReference type="AlphaFoldDB" id="A0AAP0QWE1"/>
<dbReference type="Proteomes" id="UP001428341">
    <property type="component" value="Unassembled WGS sequence"/>
</dbReference>